<evidence type="ECO:0000256" key="2">
    <source>
        <dbReference type="ARBA" id="ARBA00004496"/>
    </source>
</evidence>
<feature type="domain" description="PCI" evidence="8">
    <location>
        <begin position="337"/>
        <end position="374"/>
    </location>
</feature>
<dbReference type="Pfam" id="PF22788">
    <property type="entry name" value="COP9_hel_rpt"/>
    <property type="match status" value="1"/>
</dbReference>
<dbReference type="Proteomes" id="UP000037751">
    <property type="component" value="Unassembled WGS sequence"/>
</dbReference>
<evidence type="ECO:0000256" key="3">
    <source>
        <dbReference type="ARBA" id="ARBA00007084"/>
    </source>
</evidence>
<proteinExistence type="inferred from homology"/>
<evidence type="ECO:0000313" key="11">
    <source>
        <dbReference type="Proteomes" id="UP000037751"/>
    </source>
</evidence>
<dbReference type="GO" id="GO:0006511">
    <property type="term" value="P:ubiquitin-dependent protein catabolic process"/>
    <property type="evidence" value="ECO:0007669"/>
    <property type="project" value="TreeGrafter"/>
</dbReference>
<accession>A0A0M8MKH8</accession>
<dbReference type="PANTHER" id="PTHR10758:SF1">
    <property type="entry name" value="COP9 SIGNALOSOME COMPLEX SUBUNIT 3"/>
    <property type="match status" value="1"/>
</dbReference>
<dbReference type="EMBL" id="LGAV01000006">
    <property type="protein sequence ID" value="KOS13378.1"/>
    <property type="molecule type" value="Genomic_DNA"/>
</dbReference>
<dbReference type="GO" id="GO:0005737">
    <property type="term" value="C:cytoplasm"/>
    <property type="evidence" value="ECO:0007669"/>
    <property type="project" value="UniProtKB-SubCell"/>
</dbReference>
<gene>
    <name evidence="10" type="ORF">Malapachy_0083</name>
</gene>
<dbReference type="VEuPathDB" id="FungiDB:Malapachy_0083"/>
<dbReference type="InterPro" id="IPR055089">
    <property type="entry name" value="COP9_N"/>
</dbReference>
<comment type="similarity">
    <text evidence="3">Belongs to the CSN3 family.</text>
</comment>
<organism evidence="10 11">
    <name type="scientific">Malassezia pachydermatis</name>
    <dbReference type="NCBI Taxonomy" id="77020"/>
    <lineage>
        <taxon>Eukaryota</taxon>
        <taxon>Fungi</taxon>
        <taxon>Dikarya</taxon>
        <taxon>Basidiomycota</taxon>
        <taxon>Ustilaginomycotina</taxon>
        <taxon>Malasseziomycetes</taxon>
        <taxon>Malasseziales</taxon>
        <taxon>Malasseziaceae</taxon>
        <taxon>Malassezia</taxon>
    </lineage>
</organism>
<dbReference type="AlphaFoldDB" id="A0A0M8MKH8"/>
<evidence type="ECO:0000256" key="4">
    <source>
        <dbReference type="ARBA" id="ARBA00014878"/>
    </source>
</evidence>
<keyword evidence="7" id="KW-0539">Nucleus</keyword>
<dbReference type="InterPro" id="IPR000717">
    <property type="entry name" value="PCI_dom"/>
</dbReference>
<evidence type="ECO:0000256" key="6">
    <source>
        <dbReference type="ARBA" id="ARBA00022790"/>
    </source>
</evidence>
<reference evidence="10 11" key="1">
    <citation type="submission" date="2015-07" db="EMBL/GenBank/DDBJ databases">
        <title>Draft Genome Sequence of Malassezia furfur CBS1878 and Malassezia pachydermatis CBS1879.</title>
        <authorList>
            <person name="Triana S."/>
            <person name="Ohm R."/>
            <person name="Gonzalez A."/>
            <person name="DeCock H."/>
            <person name="Restrepo S."/>
            <person name="Celis A."/>
        </authorList>
    </citation>
    <scope>NUCLEOTIDE SEQUENCE [LARGE SCALE GENOMIC DNA]</scope>
    <source>
        <strain evidence="10 11">CBS 1879</strain>
    </source>
</reference>
<dbReference type="STRING" id="77020.A0A0M8MKH8"/>
<dbReference type="OrthoDB" id="29061at2759"/>
<dbReference type="GO" id="GO:0008180">
    <property type="term" value="C:COP9 signalosome"/>
    <property type="evidence" value="ECO:0007669"/>
    <property type="project" value="UniProtKB-KW"/>
</dbReference>
<evidence type="ECO:0000256" key="7">
    <source>
        <dbReference type="ARBA" id="ARBA00023242"/>
    </source>
</evidence>
<dbReference type="SUPFAM" id="SSF46785">
    <property type="entry name" value="Winged helix' DNA-binding domain"/>
    <property type="match status" value="1"/>
</dbReference>
<evidence type="ECO:0000259" key="8">
    <source>
        <dbReference type="Pfam" id="PF01399"/>
    </source>
</evidence>
<dbReference type="GeneID" id="28726491"/>
<dbReference type="Pfam" id="PF01399">
    <property type="entry name" value="PCI"/>
    <property type="match status" value="1"/>
</dbReference>
<feature type="domain" description="COP9 signalosome complex subunit 3 N-terminal helical repeats" evidence="9">
    <location>
        <begin position="114"/>
        <end position="262"/>
    </location>
</feature>
<comment type="caution">
    <text evidence="10">The sequence shown here is derived from an EMBL/GenBank/DDBJ whole genome shotgun (WGS) entry which is preliminary data.</text>
</comment>
<dbReference type="PANTHER" id="PTHR10758">
    <property type="entry name" value="26S PROTEASOME NON-ATPASE REGULATORY SUBUNIT 3/COP9 SIGNALOSOME COMPLEX SUBUNIT 3"/>
    <property type="match status" value="1"/>
</dbReference>
<sequence length="468" mass="51654">MRLSSLSMTPDEEKACTTEAFLVAVGQVGSDPAKAATDLSVFAPDPSVLAIDEAVMGPQGAGRTAELFAQRTTPLATILCLAAEYRRASCPGTVMMLEGPTNEVLSHPQLGEHARYMPTLITQWATSMMEKNAIGEPAHTLPLLERLVDVLGTHNAGITGAHVCLLRAYVDSSEYDKAIALCQRVDVFQTDNTSQALDILAFVCLAAHAYEYRKEINTAMAYWHNALSLPTNVIHPWQIQALKKLVVAYVIRDGRVPAMPRMLPLASASLHAQYGRDTDWYWTWAKYATSTHMESARTAQQLADEHRSALENEDMWRLVQQALHAQKMHWILALPPLYKTIPLARIAEYVDWPSEDVERILADLTTQGRLHATIYLSDIPIPSDALPVPGGYVTGDPGRHWVRFDDPPPSPSMEHAWEEVLAKEKAATQTLHALKHQVYTSPGFLSRIITLNAGAATTVESEMEAEMA</sequence>
<name>A0A0M8MKH8_9BASI</name>
<keyword evidence="5" id="KW-0963">Cytoplasm</keyword>
<evidence type="ECO:0000256" key="1">
    <source>
        <dbReference type="ARBA" id="ARBA00004123"/>
    </source>
</evidence>
<dbReference type="RefSeq" id="XP_017991010.1">
    <property type="nucleotide sequence ID" value="XM_018134616.1"/>
</dbReference>
<keyword evidence="6" id="KW-0736">Signalosome</keyword>
<protein>
    <recommendedName>
        <fullName evidence="4">COP9 signalosome complex subunit 3</fullName>
    </recommendedName>
</protein>
<keyword evidence="11" id="KW-1185">Reference proteome</keyword>
<evidence type="ECO:0000313" key="10">
    <source>
        <dbReference type="EMBL" id="KOS13378.1"/>
    </source>
</evidence>
<evidence type="ECO:0000256" key="5">
    <source>
        <dbReference type="ARBA" id="ARBA00022490"/>
    </source>
</evidence>
<dbReference type="InterPro" id="IPR036390">
    <property type="entry name" value="WH_DNA-bd_sf"/>
</dbReference>
<comment type="subcellular location">
    <subcellularLocation>
        <location evidence="2">Cytoplasm</location>
    </subcellularLocation>
    <subcellularLocation>
        <location evidence="1">Nucleus</location>
    </subcellularLocation>
</comment>
<dbReference type="InterPro" id="IPR050756">
    <property type="entry name" value="CSN3"/>
</dbReference>
<evidence type="ECO:0000259" key="9">
    <source>
        <dbReference type="Pfam" id="PF22788"/>
    </source>
</evidence>